<gene>
    <name evidence="1" type="ORF">BDP27DRAFT_1426382</name>
</gene>
<keyword evidence="2" id="KW-1185">Reference proteome</keyword>
<proteinExistence type="predicted"/>
<evidence type="ECO:0000313" key="1">
    <source>
        <dbReference type="EMBL" id="KAF9063912.1"/>
    </source>
</evidence>
<comment type="caution">
    <text evidence="1">The sequence shown here is derived from an EMBL/GenBank/DDBJ whole genome shotgun (WGS) entry which is preliminary data.</text>
</comment>
<sequence length="183" mass="20354">MFFSVQNYKHDNTAPLHTTATLLPDNFVLQNVGPIKKKRRKQASAAFRLDLDQPFMLSVANKACNNSFSTGSSSWSSTSTFFESTFSSIPETPSRHSHWSHDLSYRDLSIPETPPLDSRFSGNWSPMTPVTPELISDVTNSPESIINSPDFTMAPPPLPPQQKHISVVSKTQTALAKLRTITF</sequence>
<reference evidence="1" key="1">
    <citation type="submission" date="2020-11" db="EMBL/GenBank/DDBJ databases">
        <authorList>
            <consortium name="DOE Joint Genome Institute"/>
            <person name="Ahrendt S."/>
            <person name="Riley R."/>
            <person name="Andreopoulos W."/>
            <person name="Labutti K."/>
            <person name="Pangilinan J."/>
            <person name="Ruiz-Duenas F.J."/>
            <person name="Barrasa J.M."/>
            <person name="Sanchez-Garcia M."/>
            <person name="Camarero S."/>
            <person name="Miyauchi S."/>
            <person name="Serrano A."/>
            <person name="Linde D."/>
            <person name="Babiker R."/>
            <person name="Drula E."/>
            <person name="Ayuso-Fernandez I."/>
            <person name="Pacheco R."/>
            <person name="Padilla G."/>
            <person name="Ferreira P."/>
            <person name="Barriuso J."/>
            <person name="Kellner H."/>
            <person name="Castanera R."/>
            <person name="Alfaro M."/>
            <person name="Ramirez L."/>
            <person name="Pisabarro A.G."/>
            <person name="Kuo A."/>
            <person name="Tritt A."/>
            <person name="Lipzen A."/>
            <person name="He G."/>
            <person name="Yan M."/>
            <person name="Ng V."/>
            <person name="Cullen D."/>
            <person name="Martin F."/>
            <person name="Rosso M.-N."/>
            <person name="Henrissat B."/>
            <person name="Hibbett D."/>
            <person name="Martinez A.T."/>
            <person name="Grigoriev I.V."/>
        </authorList>
    </citation>
    <scope>NUCLEOTIDE SEQUENCE</scope>
    <source>
        <strain evidence="1">AH 40177</strain>
    </source>
</reference>
<name>A0A9P5PJT4_9AGAR</name>
<dbReference type="EMBL" id="JADNRY010000135">
    <property type="protein sequence ID" value="KAF9063912.1"/>
    <property type="molecule type" value="Genomic_DNA"/>
</dbReference>
<protein>
    <submittedName>
        <fullName evidence="1">Uncharacterized protein</fullName>
    </submittedName>
</protein>
<evidence type="ECO:0000313" key="2">
    <source>
        <dbReference type="Proteomes" id="UP000772434"/>
    </source>
</evidence>
<organism evidence="1 2">
    <name type="scientific">Rhodocollybia butyracea</name>
    <dbReference type="NCBI Taxonomy" id="206335"/>
    <lineage>
        <taxon>Eukaryota</taxon>
        <taxon>Fungi</taxon>
        <taxon>Dikarya</taxon>
        <taxon>Basidiomycota</taxon>
        <taxon>Agaricomycotina</taxon>
        <taxon>Agaricomycetes</taxon>
        <taxon>Agaricomycetidae</taxon>
        <taxon>Agaricales</taxon>
        <taxon>Marasmiineae</taxon>
        <taxon>Omphalotaceae</taxon>
        <taxon>Rhodocollybia</taxon>
    </lineage>
</organism>
<dbReference type="Proteomes" id="UP000772434">
    <property type="component" value="Unassembled WGS sequence"/>
</dbReference>
<accession>A0A9P5PJT4</accession>
<dbReference type="AlphaFoldDB" id="A0A9P5PJT4"/>